<accession>U4LKH8</accession>
<evidence type="ECO:0000313" key="2">
    <source>
        <dbReference type="Proteomes" id="UP000018144"/>
    </source>
</evidence>
<dbReference type="Proteomes" id="UP000018144">
    <property type="component" value="Unassembled WGS sequence"/>
</dbReference>
<organism evidence="1 2">
    <name type="scientific">Pyronema omphalodes (strain CBS 100304)</name>
    <name type="common">Pyronema confluens</name>
    <dbReference type="NCBI Taxonomy" id="1076935"/>
    <lineage>
        <taxon>Eukaryota</taxon>
        <taxon>Fungi</taxon>
        <taxon>Dikarya</taxon>
        <taxon>Ascomycota</taxon>
        <taxon>Pezizomycotina</taxon>
        <taxon>Pezizomycetes</taxon>
        <taxon>Pezizales</taxon>
        <taxon>Pyronemataceae</taxon>
        <taxon>Pyronema</taxon>
    </lineage>
</organism>
<dbReference type="EMBL" id="HF935851">
    <property type="protein sequence ID" value="CCX32443.1"/>
    <property type="molecule type" value="Genomic_DNA"/>
</dbReference>
<gene>
    <name evidence="1" type="ORF">PCON_13096</name>
</gene>
<name>U4LKH8_PYROM</name>
<dbReference type="AlphaFoldDB" id="U4LKH8"/>
<proteinExistence type="predicted"/>
<protein>
    <submittedName>
        <fullName evidence="1">Uncharacterized protein</fullName>
    </submittedName>
</protein>
<evidence type="ECO:0000313" key="1">
    <source>
        <dbReference type="EMBL" id="CCX32443.1"/>
    </source>
</evidence>
<keyword evidence="2" id="KW-1185">Reference proteome</keyword>
<sequence length="59" mass="6344">MGPSPIRALRASPSLSSLRQSSIPYGGMGMLLIDGDVVHAAADLRTANARVYRVCWMRA</sequence>
<reference evidence="1 2" key="1">
    <citation type="journal article" date="2013" name="PLoS Genet.">
        <title>The genome and development-dependent transcriptomes of Pyronema confluens: a window into fungal evolution.</title>
        <authorList>
            <person name="Traeger S."/>
            <person name="Altegoer F."/>
            <person name="Freitag M."/>
            <person name="Gabaldon T."/>
            <person name="Kempken F."/>
            <person name="Kumar A."/>
            <person name="Marcet-Houben M."/>
            <person name="Poggeler S."/>
            <person name="Stajich J.E."/>
            <person name="Nowrousian M."/>
        </authorList>
    </citation>
    <scope>NUCLEOTIDE SEQUENCE [LARGE SCALE GENOMIC DNA]</scope>
    <source>
        <strain evidence="2">CBS 100304</strain>
        <tissue evidence="1">Vegetative mycelium</tissue>
    </source>
</reference>